<dbReference type="Gene3D" id="3.40.50.2000">
    <property type="entry name" value="Glycogen Phosphorylase B"/>
    <property type="match status" value="2"/>
</dbReference>
<evidence type="ECO:0000313" key="4">
    <source>
        <dbReference type="Proteomes" id="UP000198999"/>
    </source>
</evidence>
<protein>
    <submittedName>
        <fullName evidence="3">Heptosyltransferase-2</fullName>
    </submittedName>
</protein>
<dbReference type="GO" id="GO:0005829">
    <property type="term" value="C:cytosol"/>
    <property type="evidence" value="ECO:0007669"/>
    <property type="project" value="TreeGrafter"/>
</dbReference>
<keyword evidence="1" id="KW-0328">Glycosyltransferase</keyword>
<dbReference type="AlphaFoldDB" id="A0A1H9GK83"/>
<dbReference type="PANTHER" id="PTHR30160">
    <property type="entry name" value="TETRAACYLDISACCHARIDE 4'-KINASE-RELATED"/>
    <property type="match status" value="1"/>
</dbReference>
<dbReference type="OrthoDB" id="9772349at2"/>
<dbReference type="GO" id="GO:0009244">
    <property type="term" value="P:lipopolysaccharide core region biosynthetic process"/>
    <property type="evidence" value="ECO:0007669"/>
    <property type="project" value="TreeGrafter"/>
</dbReference>
<dbReference type="CDD" id="cd03789">
    <property type="entry name" value="GT9_LPS_heptosyltransferase"/>
    <property type="match status" value="1"/>
</dbReference>
<keyword evidence="2 3" id="KW-0808">Transferase</keyword>
<sequence length="353" mass="40345">MKILVIQQKMIGDVLTSSIIFSVLRKNYPDAELHYVINSHTLPVVEGNPDIDKFVLVTPKIDKNALLFYKFLKKIRKEKYDVVVDVYGKWSSNFITLFSKAKTKIGYYKWYTQQFYTHPVKRHKISKHNKGLAIENRLQLLNPICEAIPEVKPKIYLSSEELEAAKQYLTNFKIDTSNPLFMISVLGSGANKTYPFSYMAEVIDSIVEATGGNILFNYIPKQTEEAKAVYALCKPKTQQCIHLDVFGKSLRDFIAITKHCTALIGNEGGAINMAKAINVPTFSVFSPWIDKGTWSVFEEADNNVSVHLKEYKPALFLGKTNSQVKNQIDNYYSQFEPTLFYEKLETFLKNLSN</sequence>
<evidence type="ECO:0000256" key="2">
    <source>
        <dbReference type="ARBA" id="ARBA00022679"/>
    </source>
</evidence>
<dbReference type="SUPFAM" id="SSF53756">
    <property type="entry name" value="UDP-Glycosyltransferase/glycogen phosphorylase"/>
    <property type="match status" value="1"/>
</dbReference>
<dbReference type="InterPro" id="IPR002201">
    <property type="entry name" value="Glyco_trans_9"/>
</dbReference>
<evidence type="ECO:0000256" key="1">
    <source>
        <dbReference type="ARBA" id="ARBA00022676"/>
    </source>
</evidence>
<dbReference type="GO" id="GO:0008713">
    <property type="term" value="F:ADP-heptose-lipopolysaccharide heptosyltransferase activity"/>
    <property type="evidence" value="ECO:0007669"/>
    <property type="project" value="TreeGrafter"/>
</dbReference>
<dbReference type="RefSeq" id="WP_092578719.1">
    <property type="nucleotide sequence ID" value="NZ_FOFN01000002.1"/>
</dbReference>
<reference evidence="3 4" key="1">
    <citation type="submission" date="2016-10" db="EMBL/GenBank/DDBJ databases">
        <authorList>
            <person name="de Groot N.N."/>
        </authorList>
    </citation>
    <scope>NUCLEOTIDE SEQUENCE [LARGE SCALE GENOMIC DNA]</scope>
    <source>
        <strain evidence="3 4">DSM 21035</strain>
    </source>
</reference>
<dbReference type="Proteomes" id="UP000198999">
    <property type="component" value="Unassembled WGS sequence"/>
</dbReference>
<name>A0A1H9GK83_9FLAO</name>
<organism evidence="3 4">
    <name type="scientific">Hyunsoonleella jejuensis</name>
    <dbReference type="NCBI Taxonomy" id="419940"/>
    <lineage>
        <taxon>Bacteria</taxon>
        <taxon>Pseudomonadati</taxon>
        <taxon>Bacteroidota</taxon>
        <taxon>Flavobacteriia</taxon>
        <taxon>Flavobacteriales</taxon>
        <taxon>Flavobacteriaceae</taxon>
    </lineage>
</organism>
<dbReference type="Pfam" id="PF01075">
    <property type="entry name" value="Glyco_transf_9"/>
    <property type="match status" value="1"/>
</dbReference>
<keyword evidence="4" id="KW-1185">Reference proteome</keyword>
<dbReference type="EMBL" id="FOFN01000002">
    <property type="protein sequence ID" value="SEQ50505.1"/>
    <property type="molecule type" value="Genomic_DNA"/>
</dbReference>
<gene>
    <name evidence="3" type="ORF">SAMN05421824_1827</name>
</gene>
<proteinExistence type="predicted"/>
<evidence type="ECO:0000313" key="3">
    <source>
        <dbReference type="EMBL" id="SEQ50505.1"/>
    </source>
</evidence>
<dbReference type="PANTHER" id="PTHR30160:SF7">
    <property type="entry name" value="ADP-HEPTOSE--LPS HEPTOSYLTRANSFERASE 2"/>
    <property type="match status" value="1"/>
</dbReference>
<dbReference type="STRING" id="419940.SAMN05421824_1827"/>
<dbReference type="InterPro" id="IPR051199">
    <property type="entry name" value="LPS_LOS_Heptosyltrfase"/>
</dbReference>
<accession>A0A1H9GK83</accession>